<feature type="chain" id="PRO_5012317897" description="Opacity protein" evidence="1">
    <location>
        <begin position="21"/>
        <end position="296"/>
    </location>
</feature>
<evidence type="ECO:0000313" key="2">
    <source>
        <dbReference type="EMBL" id="SFZ85626.1"/>
    </source>
</evidence>
<accession>A0A1K2HZS3</accession>
<organism evidence="2 3">
    <name type="scientific">Devosia enhydra</name>
    <dbReference type="NCBI Taxonomy" id="665118"/>
    <lineage>
        <taxon>Bacteria</taxon>
        <taxon>Pseudomonadati</taxon>
        <taxon>Pseudomonadota</taxon>
        <taxon>Alphaproteobacteria</taxon>
        <taxon>Hyphomicrobiales</taxon>
        <taxon>Devosiaceae</taxon>
        <taxon>Devosia</taxon>
    </lineage>
</organism>
<dbReference type="OrthoDB" id="7949521at2"/>
<reference evidence="2 3" key="1">
    <citation type="submission" date="2016-11" db="EMBL/GenBank/DDBJ databases">
        <authorList>
            <person name="Jaros S."/>
            <person name="Januszkiewicz K."/>
            <person name="Wedrychowicz H."/>
        </authorList>
    </citation>
    <scope>NUCLEOTIDE SEQUENCE [LARGE SCALE GENOMIC DNA]</scope>
    <source>
        <strain evidence="2 3">ATCC 23634</strain>
    </source>
</reference>
<dbReference type="EMBL" id="FPKU01000002">
    <property type="protein sequence ID" value="SFZ85626.1"/>
    <property type="molecule type" value="Genomic_DNA"/>
</dbReference>
<dbReference type="STRING" id="665118.SAMN02983003_2792"/>
<keyword evidence="3" id="KW-1185">Reference proteome</keyword>
<keyword evidence="1" id="KW-0732">Signal</keyword>
<protein>
    <recommendedName>
        <fullName evidence="4">Opacity protein</fullName>
    </recommendedName>
</protein>
<name>A0A1K2HZS3_9HYPH</name>
<gene>
    <name evidence="2" type="ORF">SAMN02983003_2792</name>
</gene>
<feature type="signal peptide" evidence="1">
    <location>
        <begin position="1"/>
        <end position="20"/>
    </location>
</feature>
<evidence type="ECO:0000256" key="1">
    <source>
        <dbReference type="SAM" id="SignalP"/>
    </source>
</evidence>
<dbReference type="RefSeq" id="WP_143145803.1">
    <property type="nucleotide sequence ID" value="NZ_FPKU01000002.1"/>
</dbReference>
<sequence length="296" mass="30329">MKITLAIASALLLGTASAYAADIILPPAPAPAPASNFWGVGEIGVIGYSGAQSEDDEYAMLGGGYGAFALWADMGGLVVGLDGYGEILGLNDDTEDYFPGGVGVIGGHIGTGLGGGYVGVFGAYGATPDSGNDEWQGGWAVGVEGLADFSTVSLFGKLGYADVRTDEEDSGFTGTFGEIGAMFALTPEFALQTSFGAGYAPENFADESEDDDGYYLTAGIKGAYQLPTDFALALTASYDIGAYGGIEESDWSINHTVKVGLAIPFGGRYGDARDALNPLATPTAPFRAGSWGDFLD</sequence>
<evidence type="ECO:0000313" key="3">
    <source>
        <dbReference type="Proteomes" id="UP000183447"/>
    </source>
</evidence>
<dbReference type="AlphaFoldDB" id="A0A1K2HZS3"/>
<evidence type="ECO:0008006" key="4">
    <source>
        <dbReference type="Google" id="ProtNLM"/>
    </source>
</evidence>
<dbReference type="Proteomes" id="UP000183447">
    <property type="component" value="Unassembled WGS sequence"/>
</dbReference>
<proteinExistence type="predicted"/>